<feature type="binding site" evidence="12">
    <location>
        <position position="328"/>
    </location>
    <ligand>
        <name>UDP-N-acetyl-alpha-D-glucosamine</name>
        <dbReference type="ChEBI" id="CHEBI:57705"/>
    </ligand>
</feature>
<dbReference type="GO" id="GO:0008360">
    <property type="term" value="P:regulation of cell shape"/>
    <property type="evidence" value="ECO:0007669"/>
    <property type="project" value="UniProtKB-KW"/>
</dbReference>
<dbReference type="NCBIfam" id="NF009470">
    <property type="entry name" value="PRK12830.1"/>
    <property type="match status" value="1"/>
</dbReference>
<dbReference type="GO" id="GO:0005737">
    <property type="term" value="C:cytoplasm"/>
    <property type="evidence" value="ECO:0007669"/>
    <property type="project" value="UniProtKB-SubCell"/>
</dbReference>
<keyword evidence="9 12" id="KW-0961">Cell wall biogenesis/degradation</keyword>
<dbReference type="RefSeq" id="WP_135181068.1">
    <property type="nucleotide sequence ID" value="NZ_JADGKZ010000001.1"/>
</dbReference>
<name>A0A4Y9JEF2_9STRE</name>
<dbReference type="STRING" id="1432788.BU202_10140"/>
<dbReference type="InterPro" id="IPR005750">
    <property type="entry name" value="UDP_GlcNAc_COvinyl_MurA"/>
</dbReference>
<keyword evidence="5 12" id="KW-0808">Transferase</keyword>
<dbReference type="FunFam" id="3.65.10.10:FF:000001">
    <property type="entry name" value="UDP-N-acetylglucosamine 1-carboxyvinyltransferase"/>
    <property type="match status" value="1"/>
</dbReference>
<dbReference type="PANTHER" id="PTHR43783">
    <property type="entry name" value="UDP-N-ACETYLGLUCOSAMINE 1-CARBOXYVINYLTRANSFERASE"/>
    <property type="match status" value="1"/>
</dbReference>
<proteinExistence type="inferred from homology"/>
<keyword evidence="3 12" id="KW-0963">Cytoplasm</keyword>
<feature type="domain" description="Enolpyruvate transferase" evidence="13">
    <location>
        <begin position="7"/>
        <end position="407"/>
    </location>
</feature>
<sequence>MRKIVINGGRPLKGSVTVSGAKNSVVALIPAIILADGIVSLDGVPEISDVDSLIDIMETMGATVTRSGDSLEIDPRGVKDMPMPFGKINSLRASYYFYGSLLGRFGQAIVGLPGGCDLGPRPIDLHLKSFEAMGATMTYEGQSMHLSTNGKRIHGAHIFMDTVSVGATINTMLAAVKAEGRTVIENAAREPEIIDVATLLNNMGAHVRGAGTEVITIEGVDRLHGTRHQVIPDRIEAGTYIALAAAVGEGIRIDNVLYEHLEGFIAKLEAMGVRMTVSEDSIFVEKQDKLKAVSVKTSPYPGFATDLQQPITPLLLIAEGAGTITDTIYEKRVGHVQELANMGANIRVLGSRISYQGPNKLNGTHVKATDLRAGAAIVIAGLMAEGQTEITNIEFILRGYSNIIEKLKDLGADIELIDGSK</sequence>
<evidence type="ECO:0000256" key="3">
    <source>
        <dbReference type="ARBA" id="ARBA00022490"/>
    </source>
</evidence>
<dbReference type="PANTHER" id="PTHR43783:SF2">
    <property type="entry name" value="UDP-N-ACETYLGLUCOSAMINE 1-CARBOXYVINYLTRANSFERASE 2"/>
    <property type="match status" value="1"/>
</dbReference>
<dbReference type="GO" id="GO:0071555">
    <property type="term" value="P:cell wall organization"/>
    <property type="evidence" value="ECO:0007669"/>
    <property type="project" value="UniProtKB-KW"/>
</dbReference>
<gene>
    <name evidence="12" type="primary">murA</name>
    <name evidence="14" type="ORF">E4T82_01135</name>
</gene>
<comment type="caution">
    <text evidence="12">Lacks conserved residue(s) required for the propagation of feature annotation.</text>
</comment>
<dbReference type="OrthoDB" id="9803760at2"/>
<feature type="binding site" evidence="12">
    <location>
        <begin position="121"/>
        <end position="125"/>
    </location>
    <ligand>
        <name>UDP-N-acetyl-alpha-D-glucosamine</name>
        <dbReference type="ChEBI" id="CHEBI:57705"/>
    </ligand>
</feature>
<comment type="function">
    <text evidence="12">Cell wall formation. Adds enolpyruvyl to UDP-N-acetylglucosamine.</text>
</comment>
<dbReference type="InterPro" id="IPR013792">
    <property type="entry name" value="RNA3'P_cycl/enolpyr_Trfase_a/b"/>
</dbReference>
<reference evidence="14 15" key="1">
    <citation type="submission" date="2019-03" db="EMBL/GenBank/DDBJ databases">
        <title>Diversity of the mouse oral microbiome.</title>
        <authorList>
            <person name="Joseph S."/>
            <person name="Aduse-Opoku J."/>
            <person name="Curtis M."/>
            <person name="Wade W."/>
            <person name="Hashim A."/>
        </authorList>
    </citation>
    <scope>NUCLEOTIDE SEQUENCE [LARGE SCALE GENOMIC DNA]</scope>
    <source>
        <strain evidence="14 15">WM131</strain>
    </source>
</reference>
<comment type="similarity">
    <text evidence="10 12">Belongs to the EPSP synthase family. MurA subfamily.</text>
</comment>
<feature type="modified residue" description="2-(S-cysteinyl)pyruvic acid O-phosphothioketal" evidence="12">
    <location>
        <position position="116"/>
    </location>
</feature>
<evidence type="ECO:0000313" key="15">
    <source>
        <dbReference type="Proteomes" id="UP000297253"/>
    </source>
</evidence>
<evidence type="ECO:0000256" key="7">
    <source>
        <dbReference type="ARBA" id="ARBA00022984"/>
    </source>
</evidence>
<dbReference type="CDD" id="cd01555">
    <property type="entry name" value="UdpNAET"/>
    <property type="match status" value="1"/>
</dbReference>
<dbReference type="EMBL" id="SPPD01000001">
    <property type="protein sequence ID" value="TFU98941.1"/>
    <property type="molecule type" value="Genomic_DNA"/>
</dbReference>
<comment type="subcellular location">
    <subcellularLocation>
        <location evidence="1 12">Cytoplasm</location>
    </subcellularLocation>
</comment>
<feature type="binding site" evidence="12">
    <location>
        <position position="306"/>
    </location>
    <ligand>
        <name>UDP-N-acetyl-alpha-D-glucosamine</name>
        <dbReference type="ChEBI" id="CHEBI:57705"/>
    </ligand>
</feature>
<keyword evidence="4 12" id="KW-0132">Cell division</keyword>
<dbReference type="GO" id="GO:0019277">
    <property type="term" value="P:UDP-N-acetylgalactosamine biosynthetic process"/>
    <property type="evidence" value="ECO:0007669"/>
    <property type="project" value="InterPro"/>
</dbReference>
<comment type="pathway">
    <text evidence="2 12">Cell wall biogenesis; peptidoglycan biosynthesis.</text>
</comment>
<keyword evidence="6 12" id="KW-0133">Cell shape</keyword>
<protein>
    <recommendedName>
        <fullName evidence="12">UDP-N-acetylglucosamine 1-carboxyvinyltransferase</fullName>
        <ecNumber evidence="12">2.5.1.7</ecNumber>
    </recommendedName>
    <alternativeName>
        <fullName evidence="12">Enoylpyruvate transferase</fullName>
    </alternativeName>
    <alternativeName>
        <fullName evidence="12">UDP-N-acetylglucosamine enolpyruvyl transferase</fullName>
        <shortName evidence="12">EPT</shortName>
    </alternativeName>
</protein>
<evidence type="ECO:0000256" key="5">
    <source>
        <dbReference type="ARBA" id="ARBA00022679"/>
    </source>
</evidence>
<dbReference type="HAMAP" id="MF_00111">
    <property type="entry name" value="MurA"/>
    <property type="match status" value="1"/>
</dbReference>
<evidence type="ECO:0000259" key="13">
    <source>
        <dbReference type="Pfam" id="PF00275"/>
    </source>
</evidence>
<evidence type="ECO:0000256" key="4">
    <source>
        <dbReference type="ARBA" id="ARBA00022618"/>
    </source>
</evidence>
<evidence type="ECO:0000256" key="1">
    <source>
        <dbReference type="ARBA" id="ARBA00004496"/>
    </source>
</evidence>
<keyword evidence="7 12" id="KW-0573">Peptidoglycan synthesis</keyword>
<feature type="active site" description="Proton donor" evidence="12">
    <location>
        <position position="116"/>
    </location>
</feature>
<dbReference type="EC" id="2.5.1.7" evidence="12"/>
<evidence type="ECO:0000256" key="6">
    <source>
        <dbReference type="ARBA" id="ARBA00022960"/>
    </source>
</evidence>
<dbReference type="Proteomes" id="UP000297253">
    <property type="component" value="Unassembled WGS sequence"/>
</dbReference>
<dbReference type="Gene3D" id="3.65.10.10">
    <property type="entry name" value="Enolpyruvate transferase domain"/>
    <property type="match status" value="2"/>
</dbReference>
<evidence type="ECO:0000256" key="8">
    <source>
        <dbReference type="ARBA" id="ARBA00023306"/>
    </source>
</evidence>
<dbReference type="InterPro" id="IPR036968">
    <property type="entry name" value="Enolpyruvate_Tfrase_sf"/>
</dbReference>
<feature type="binding site" evidence="12">
    <location>
        <position position="92"/>
    </location>
    <ligand>
        <name>UDP-N-acetyl-alpha-D-glucosamine</name>
        <dbReference type="ChEBI" id="CHEBI:57705"/>
    </ligand>
</feature>
<evidence type="ECO:0000256" key="2">
    <source>
        <dbReference type="ARBA" id="ARBA00004752"/>
    </source>
</evidence>
<keyword evidence="12" id="KW-0670">Pyruvate</keyword>
<dbReference type="Pfam" id="PF00275">
    <property type="entry name" value="EPSP_synthase"/>
    <property type="match status" value="1"/>
</dbReference>
<evidence type="ECO:0000313" key="14">
    <source>
        <dbReference type="EMBL" id="TFU98941.1"/>
    </source>
</evidence>
<evidence type="ECO:0000256" key="10">
    <source>
        <dbReference type="ARBA" id="ARBA00038367"/>
    </source>
</evidence>
<dbReference type="AlphaFoldDB" id="A0A4Y9JEF2"/>
<dbReference type="GO" id="GO:0008760">
    <property type="term" value="F:UDP-N-acetylglucosamine 1-carboxyvinyltransferase activity"/>
    <property type="evidence" value="ECO:0007669"/>
    <property type="project" value="UniProtKB-UniRule"/>
</dbReference>
<dbReference type="GO" id="GO:0009252">
    <property type="term" value="P:peptidoglycan biosynthetic process"/>
    <property type="evidence" value="ECO:0007669"/>
    <property type="project" value="UniProtKB-UniRule"/>
</dbReference>
<dbReference type="SUPFAM" id="SSF55205">
    <property type="entry name" value="EPT/RTPC-like"/>
    <property type="match status" value="1"/>
</dbReference>
<comment type="caution">
    <text evidence="14">The sequence shown here is derived from an EMBL/GenBank/DDBJ whole genome shotgun (WGS) entry which is preliminary data.</text>
</comment>
<organism evidence="14 15">
    <name type="scientific">Streptococcus cuniculi</name>
    <dbReference type="NCBI Taxonomy" id="1432788"/>
    <lineage>
        <taxon>Bacteria</taxon>
        <taxon>Bacillati</taxon>
        <taxon>Bacillota</taxon>
        <taxon>Bacilli</taxon>
        <taxon>Lactobacillales</taxon>
        <taxon>Streptococcaceae</taxon>
        <taxon>Streptococcus</taxon>
    </lineage>
</organism>
<dbReference type="GO" id="GO:0051301">
    <property type="term" value="P:cell division"/>
    <property type="evidence" value="ECO:0007669"/>
    <property type="project" value="UniProtKB-KW"/>
</dbReference>
<evidence type="ECO:0000256" key="11">
    <source>
        <dbReference type="ARBA" id="ARBA00047527"/>
    </source>
</evidence>
<feature type="binding site" evidence="12">
    <location>
        <begin position="22"/>
        <end position="23"/>
    </location>
    <ligand>
        <name>phosphoenolpyruvate</name>
        <dbReference type="ChEBI" id="CHEBI:58702"/>
    </ligand>
</feature>
<dbReference type="NCBIfam" id="NF006873">
    <property type="entry name" value="PRK09369.1"/>
    <property type="match status" value="1"/>
</dbReference>
<dbReference type="NCBIfam" id="TIGR01072">
    <property type="entry name" value="murA"/>
    <property type="match status" value="1"/>
</dbReference>
<dbReference type="InterPro" id="IPR001986">
    <property type="entry name" value="Enolpyruvate_Tfrase_dom"/>
</dbReference>
<comment type="catalytic activity">
    <reaction evidence="11 12">
        <text>phosphoenolpyruvate + UDP-N-acetyl-alpha-D-glucosamine = UDP-N-acetyl-3-O-(1-carboxyvinyl)-alpha-D-glucosamine + phosphate</text>
        <dbReference type="Rhea" id="RHEA:18681"/>
        <dbReference type="ChEBI" id="CHEBI:43474"/>
        <dbReference type="ChEBI" id="CHEBI:57705"/>
        <dbReference type="ChEBI" id="CHEBI:58702"/>
        <dbReference type="ChEBI" id="CHEBI:68483"/>
        <dbReference type="EC" id="2.5.1.7"/>
    </reaction>
</comment>
<dbReference type="UniPathway" id="UPA00219"/>
<keyword evidence="8 12" id="KW-0131">Cell cycle</keyword>
<evidence type="ECO:0000256" key="12">
    <source>
        <dbReference type="HAMAP-Rule" id="MF_00111"/>
    </source>
</evidence>
<dbReference type="InterPro" id="IPR050068">
    <property type="entry name" value="MurA_subfamily"/>
</dbReference>
<evidence type="ECO:0000256" key="9">
    <source>
        <dbReference type="ARBA" id="ARBA00023316"/>
    </source>
</evidence>
<accession>A0A4Y9JEF2</accession>